<proteinExistence type="predicted"/>
<organism evidence="2 3">
    <name type="scientific">Piscinibacter sakaiensis</name>
    <name type="common">Ideonella sakaiensis</name>
    <dbReference type="NCBI Taxonomy" id="1547922"/>
    <lineage>
        <taxon>Bacteria</taxon>
        <taxon>Pseudomonadati</taxon>
        <taxon>Pseudomonadota</taxon>
        <taxon>Betaproteobacteria</taxon>
        <taxon>Burkholderiales</taxon>
        <taxon>Sphaerotilaceae</taxon>
        <taxon>Piscinibacter</taxon>
    </lineage>
</organism>
<keyword evidence="3" id="KW-1185">Reference proteome</keyword>
<evidence type="ECO:0000313" key="3">
    <source>
        <dbReference type="Proteomes" id="UP000037660"/>
    </source>
</evidence>
<name>A0A0K8NZQ4_PISS1</name>
<dbReference type="Gene3D" id="3.50.50.60">
    <property type="entry name" value="FAD/NAD(P)-binding domain"/>
    <property type="match status" value="1"/>
</dbReference>
<dbReference type="EMBL" id="BBYR01000022">
    <property type="protein sequence ID" value="GAP35410.1"/>
    <property type="molecule type" value="Genomic_DNA"/>
</dbReference>
<dbReference type="Proteomes" id="UP000037660">
    <property type="component" value="Unassembled WGS sequence"/>
</dbReference>
<dbReference type="PANTHER" id="PTHR40254">
    <property type="entry name" value="BLR0577 PROTEIN"/>
    <property type="match status" value="1"/>
</dbReference>
<feature type="domain" description="FAD-dependent urate hydroxylase HpyO/Asp monooxygenase CreE-like FAD/NAD(P)-binding" evidence="1">
    <location>
        <begin position="7"/>
        <end position="169"/>
    </location>
</feature>
<dbReference type="RefSeq" id="WP_054019468.1">
    <property type="nucleotide sequence ID" value="NZ_BBYR01000022.1"/>
</dbReference>
<reference evidence="2 3" key="2">
    <citation type="journal article" date="2016" name="Science">
        <title>A bacterium that degrades and assimilates poly(ethylene terephthalate).</title>
        <authorList>
            <person name="Yoshida S."/>
            <person name="Hiraga K."/>
            <person name="Takehana T."/>
            <person name="Taniguchi I."/>
            <person name="Yamaji H."/>
            <person name="Maeda Y."/>
            <person name="Toyohara K."/>
            <person name="Miyamoto K."/>
            <person name="Kimura Y."/>
            <person name="Oda K."/>
        </authorList>
    </citation>
    <scope>NUCLEOTIDE SEQUENCE [LARGE SCALE GENOMIC DNA]</scope>
    <source>
        <strain evidence="3">NBRC 110686 / TISTR 2288 / 201-F6</strain>
    </source>
</reference>
<dbReference type="InterPro" id="IPR038732">
    <property type="entry name" value="HpyO/CreE_NAD-binding"/>
</dbReference>
<gene>
    <name evidence="2" type="ORF">ISF6_1181</name>
</gene>
<dbReference type="InterPro" id="IPR052189">
    <property type="entry name" value="L-asp_N-monooxygenase_NS-form"/>
</dbReference>
<dbReference type="SUPFAM" id="SSF51905">
    <property type="entry name" value="FAD/NAD(P)-binding domain"/>
    <property type="match status" value="1"/>
</dbReference>
<dbReference type="AlphaFoldDB" id="A0A0K8NZQ4"/>
<dbReference type="InterPro" id="IPR036188">
    <property type="entry name" value="FAD/NAD-bd_sf"/>
</dbReference>
<evidence type="ECO:0000259" key="1">
    <source>
        <dbReference type="Pfam" id="PF13454"/>
    </source>
</evidence>
<accession>A0A0K8NZQ4</accession>
<sequence length="522" mass="55361">MTGPTIAVVGGGSVAAAWLFHAVEALTARGGEAARGLRLRIHEPGARIGRGVAYADDLPSNLLNVTVAGMSIAGDDKAHFQRWLAAQGIRHAAGRPITGASFVPRALFGRYLEAVTAQALEAAQALGVRVEHVPQAVTGLQRAPDGRWRVETADGQHRPADRVVLAIGNLASNSFAALRGQAGYADTPYPSLGLLAGIDRGAPIGILGTSLSAVDAIAGLVAQGQRGPIHAVSRNGRLPSVRGLLNPATALRPIFRATLQQARDEGRRLGLDTLAALLADELRALPGGLDEDLQRLATELPDALDFLEAEIALARSRPRAWQSIGNALNECVDLAWQVLDEPGRRRFDRDWRAVWMARRVSFPLENALLLRELLREGRLQVHRGFAGVTALPRDGFELRLQPHGGGAERRLQVQGLVNATSFSTDAGAALAEQPLLRSLIDAGLAVPDPDGGLRLDADTGALLRRDGEVEPTVTVLGSLAAGTYFWTNAMEVNARLAMGQARRAVAALAALPGEVETIVARH</sequence>
<dbReference type="OrthoDB" id="101972at2"/>
<reference evidence="3" key="1">
    <citation type="submission" date="2015-07" db="EMBL/GenBank/DDBJ databases">
        <title>Discovery of a poly(ethylene terephthalate assimilation.</title>
        <authorList>
            <person name="Yoshida S."/>
            <person name="Hiraga K."/>
            <person name="Takehana T."/>
            <person name="Taniguchi I."/>
            <person name="Yamaji H."/>
            <person name="Maeda Y."/>
            <person name="Toyohara K."/>
            <person name="Miyamoto K."/>
            <person name="Kimura Y."/>
            <person name="Oda K."/>
        </authorList>
    </citation>
    <scope>NUCLEOTIDE SEQUENCE [LARGE SCALE GENOMIC DNA]</scope>
    <source>
        <strain evidence="3">NBRC 110686 / TISTR 2288 / 201-F6</strain>
    </source>
</reference>
<comment type="caution">
    <text evidence="2">The sequence shown here is derived from an EMBL/GenBank/DDBJ whole genome shotgun (WGS) entry which is preliminary data.</text>
</comment>
<evidence type="ECO:0000313" key="2">
    <source>
        <dbReference type="EMBL" id="GAP35410.1"/>
    </source>
</evidence>
<protein>
    <recommendedName>
        <fullName evidence="1">FAD-dependent urate hydroxylase HpyO/Asp monooxygenase CreE-like FAD/NAD(P)-binding domain-containing protein</fullName>
    </recommendedName>
</protein>
<dbReference type="Pfam" id="PF13454">
    <property type="entry name" value="NAD_binding_9"/>
    <property type="match status" value="1"/>
</dbReference>
<dbReference type="STRING" id="1547922.ISF6_1181"/>
<dbReference type="PANTHER" id="PTHR40254:SF1">
    <property type="entry name" value="BLR0577 PROTEIN"/>
    <property type="match status" value="1"/>
</dbReference>